<comment type="caution">
    <text evidence="2">The sequence shown here is derived from an EMBL/GenBank/DDBJ whole genome shotgun (WGS) entry which is preliminary data.</text>
</comment>
<proteinExistence type="predicted"/>
<dbReference type="EMBL" id="BGPR01220657">
    <property type="protein sequence ID" value="GBN61726.1"/>
    <property type="molecule type" value="Genomic_DNA"/>
</dbReference>
<evidence type="ECO:0000313" key="2">
    <source>
        <dbReference type="EMBL" id="GBN61726.1"/>
    </source>
</evidence>
<dbReference type="Proteomes" id="UP000499080">
    <property type="component" value="Unassembled WGS sequence"/>
</dbReference>
<protein>
    <submittedName>
        <fullName evidence="2">Uncharacterized protein</fullName>
    </submittedName>
</protein>
<evidence type="ECO:0000313" key="3">
    <source>
        <dbReference type="Proteomes" id="UP000499080"/>
    </source>
</evidence>
<feature type="region of interest" description="Disordered" evidence="1">
    <location>
        <begin position="1"/>
        <end position="28"/>
    </location>
</feature>
<keyword evidence="3" id="KW-1185">Reference proteome</keyword>
<dbReference type="AlphaFoldDB" id="A0A4Y2QGD0"/>
<organism evidence="2 3">
    <name type="scientific">Araneus ventricosus</name>
    <name type="common">Orbweaver spider</name>
    <name type="synonym">Epeira ventricosa</name>
    <dbReference type="NCBI Taxonomy" id="182803"/>
    <lineage>
        <taxon>Eukaryota</taxon>
        <taxon>Metazoa</taxon>
        <taxon>Ecdysozoa</taxon>
        <taxon>Arthropoda</taxon>
        <taxon>Chelicerata</taxon>
        <taxon>Arachnida</taxon>
        <taxon>Araneae</taxon>
        <taxon>Araneomorphae</taxon>
        <taxon>Entelegynae</taxon>
        <taxon>Araneoidea</taxon>
        <taxon>Araneidae</taxon>
        <taxon>Araneus</taxon>
    </lineage>
</organism>
<name>A0A4Y2QGD0_ARAVE</name>
<reference evidence="2 3" key="1">
    <citation type="journal article" date="2019" name="Sci. Rep.">
        <title>Orb-weaving spider Araneus ventricosus genome elucidates the spidroin gene catalogue.</title>
        <authorList>
            <person name="Kono N."/>
            <person name="Nakamura H."/>
            <person name="Ohtoshi R."/>
            <person name="Moran D.A.P."/>
            <person name="Shinohara A."/>
            <person name="Yoshida Y."/>
            <person name="Fujiwara M."/>
            <person name="Mori M."/>
            <person name="Tomita M."/>
            <person name="Arakawa K."/>
        </authorList>
    </citation>
    <scope>NUCLEOTIDE SEQUENCE [LARGE SCALE GENOMIC DNA]</scope>
</reference>
<evidence type="ECO:0000256" key="1">
    <source>
        <dbReference type="SAM" id="MobiDB-lite"/>
    </source>
</evidence>
<gene>
    <name evidence="2" type="ORF">AVEN_72639_1</name>
</gene>
<feature type="non-terminal residue" evidence="2">
    <location>
        <position position="28"/>
    </location>
</feature>
<accession>A0A4Y2QGD0</accession>
<sequence>MERSRGGATSPLPPEFIESIEISDDEST</sequence>